<proteinExistence type="predicted"/>
<sequence length="155" mass="17315">MSAQLNGIGRWSANKAKRHQQPTQPCRDSEESSLDEFLEHELLCWLNEDKPIGAEIATLRPELYGELNHLFGAANETDNRCVEDILAEAERLMLQDPHGTDADPTVQSPMGWGELLLAEMDPPPNRDVTHLKTVSPNCVKVNVCFRLFVTAFSCA</sequence>
<evidence type="ECO:0000313" key="2">
    <source>
        <dbReference type="EnsemblMetazoa" id="ACUA002069-PA"/>
    </source>
</evidence>
<name>A0A182LU70_9DIPT</name>
<protein>
    <submittedName>
        <fullName evidence="2">Uncharacterized protein</fullName>
    </submittedName>
</protein>
<dbReference type="Proteomes" id="UP000075883">
    <property type="component" value="Unassembled WGS sequence"/>
</dbReference>
<evidence type="ECO:0000313" key="3">
    <source>
        <dbReference type="Proteomes" id="UP000075883"/>
    </source>
</evidence>
<feature type="region of interest" description="Disordered" evidence="1">
    <location>
        <begin position="1"/>
        <end position="32"/>
    </location>
</feature>
<keyword evidence="3" id="KW-1185">Reference proteome</keyword>
<reference evidence="3" key="1">
    <citation type="submission" date="2013-09" db="EMBL/GenBank/DDBJ databases">
        <title>The Genome Sequence of Anopheles culicifacies species A.</title>
        <authorList>
            <consortium name="The Broad Institute Genomics Platform"/>
            <person name="Neafsey D.E."/>
            <person name="Besansky N."/>
            <person name="Howell P."/>
            <person name="Walton C."/>
            <person name="Young S.K."/>
            <person name="Zeng Q."/>
            <person name="Gargeya S."/>
            <person name="Fitzgerald M."/>
            <person name="Haas B."/>
            <person name="Abouelleil A."/>
            <person name="Allen A.W."/>
            <person name="Alvarado L."/>
            <person name="Arachchi H.M."/>
            <person name="Berlin A.M."/>
            <person name="Chapman S.B."/>
            <person name="Gainer-Dewar J."/>
            <person name="Goldberg J."/>
            <person name="Griggs A."/>
            <person name="Gujja S."/>
            <person name="Hansen M."/>
            <person name="Howarth C."/>
            <person name="Imamovic A."/>
            <person name="Ireland A."/>
            <person name="Larimer J."/>
            <person name="McCowan C."/>
            <person name="Murphy C."/>
            <person name="Pearson M."/>
            <person name="Poon T.W."/>
            <person name="Priest M."/>
            <person name="Roberts A."/>
            <person name="Saif S."/>
            <person name="Shea T."/>
            <person name="Sisk P."/>
            <person name="Sykes S."/>
            <person name="Wortman J."/>
            <person name="Nusbaum C."/>
            <person name="Birren B."/>
        </authorList>
    </citation>
    <scope>NUCLEOTIDE SEQUENCE [LARGE SCALE GENOMIC DNA]</scope>
    <source>
        <strain evidence="3">A-37</strain>
    </source>
</reference>
<organism evidence="2 3">
    <name type="scientific">Anopheles culicifacies</name>
    <dbReference type="NCBI Taxonomy" id="139723"/>
    <lineage>
        <taxon>Eukaryota</taxon>
        <taxon>Metazoa</taxon>
        <taxon>Ecdysozoa</taxon>
        <taxon>Arthropoda</taxon>
        <taxon>Hexapoda</taxon>
        <taxon>Insecta</taxon>
        <taxon>Pterygota</taxon>
        <taxon>Neoptera</taxon>
        <taxon>Endopterygota</taxon>
        <taxon>Diptera</taxon>
        <taxon>Nematocera</taxon>
        <taxon>Culicoidea</taxon>
        <taxon>Culicidae</taxon>
        <taxon>Anophelinae</taxon>
        <taxon>Anopheles</taxon>
        <taxon>culicifacies species complex</taxon>
    </lineage>
</organism>
<dbReference type="EnsemblMetazoa" id="ACUA002069-RA">
    <property type="protein sequence ID" value="ACUA002069-PA"/>
    <property type="gene ID" value="ACUA002069"/>
</dbReference>
<dbReference type="AlphaFoldDB" id="A0A182LU70"/>
<reference evidence="2" key="2">
    <citation type="submission" date="2020-05" db="UniProtKB">
        <authorList>
            <consortium name="EnsemblMetazoa"/>
        </authorList>
    </citation>
    <scope>IDENTIFICATION</scope>
    <source>
        <strain evidence="2">A-37</strain>
    </source>
</reference>
<accession>A0A182LU70</accession>
<dbReference type="VEuPathDB" id="VectorBase:ACUA002069"/>
<dbReference type="EMBL" id="AXCM01002197">
    <property type="status" value="NOT_ANNOTATED_CDS"/>
    <property type="molecule type" value="Genomic_DNA"/>
</dbReference>
<evidence type="ECO:0000256" key="1">
    <source>
        <dbReference type="SAM" id="MobiDB-lite"/>
    </source>
</evidence>